<feature type="domain" description="Leucine-binding protein" evidence="6">
    <location>
        <begin position="31"/>
        <end position="375"/>
    </location>
</feature>
<keyword evidence="2" id="KW-0813">Transport</keyword>
<dbReference type="SUPFAM" id="SSF53822">
    <property type="entry name" value="Periplasmic binding protein-like I"/>
    <property type="match status" value="1"/>
</dbReference>
<dbReference type="InterPro" id="IPR000709">
    <property type="entry name" value="Leu_Ile_Val-bd"/>
</dbReference>
<dbReference type="Proteomes" id="UP000295142">
    <property type="component" value="Unassembled WGS sequence"/>
</dbReference>
<name>A0A4R2K772_9RHOB</name>
<dbReference type="GO" id="GO:0006865">
    <property type="term" value="P:amino acid transport"/>
    <property type="evidence" value="ECO:0007669"/>
    <property type="project" value="UniProtKB-KW"/>
</dbReference>
<evidence type="ECO:0000256" key="4">
    <source>
        <dbReference type="ARBA" id="ARBA00022970"/>
    </source>
</evidence>
<protein>
    <submittedName>
        <fullName evidence="7">Amino acid/amide ABC transporter substrate-binding protein (HAAT family)</fullName>
    </submittedName>
</protein>
<dbReference type="EMBL" id="SLWW01000017">
    <property type="protein sequence ID" value="TCO69171.1"/>
    <property type="molecule type" value="Genomic_DNA"/>
</dbReference>
<evidence type="ECO:0000256" key="1">
    <source>
        <dbReference type="ARBA" id="ARBA00010062"/>
    </source>
</evidence>
<sequence length="389" mass="40056">MHIFSTLAFAAVFGLAPLAGQAADGVEPGSVRFAQIAPLEGPGAALGLGLRQGLLAAFDEANRAGGIHGRRIELDSLCDRRDPERSADRMRLVADGAAHVAVIGAVGAAQSRTIQPLADEVGMPFIGAATGDEALRAPWVTNAVNIRPTQTTEIEAVLSHLIDGLGARRIAVLHENDDAGRGLLKAIETGLARRDLPPVTVGRYASGTSAIKVAMLGIRKTRPDAVLLLGSADATAKAVDFATSLDFAPVFAGLANADAEALATALGDEAEGLVFARAVPLPRDDTLPIVAEYRAALAMLDAAAAPGFASLEGYIAGRLALAALDEAGPWLTRERYLATLAALGEVDLGGLVLHFGPGDNQGLDTAYLARIGQDGIFEPVPMATGGDQS</sequence>
<feature type="chain" id="PRO_5020824217" evidence="5">
    <location>
        <begin position="23"/>
        <end position="389"/>
    </location>
</feature>
<evidence type="ECO:0000313" key="7">
    <source>
        <dbReference type="EMBL" id="TCO69171.1"/>
    </source>
</evidence>
<accession>A0A4R2K772</accession>
<dbReference type="AlphaFoldDB" id="A0A4R2K772"/>
<gene>
    <name evidence="7" type="ORF">EV655_1172</name>
</gene>
<proteinExistence type="inferred from homology"/>
<organism evidence="7 8">
    <name type="scientific">Rhodovulum euryhalinum</name>
    <dbReference type="NCBI Taxonomy" id="35805"/>
    <lineage>
        <taxon>Bacteria</taxon>
        <taxon>Pseudomonadati</taxon>
        <taxon>Pseudomonadota</taxon>
        <taxon>Alphaproteobacteria</taxon>
        <taxon>Rhodobacterales</taxon>
        <taxon>Paracoccaceae</taxon>
        <taxon>Rhodovulum</taxon>
    </lineage>
</organism>
<dbReference type="OrthoDB" id="9147078at2"/>
<dbReference type="Pfam" id="PF13458">
    <property type="entry name" value="Peripla_BP_6"/>
    <property type="match status" value="1"/>
</dbReference>
<reference evidence="7 8" key="1">
    <citation type="submission" date="2019-03" db="EMBL/GenBank/DDBJ databases">
        <title>Genomic Encyclopedia of Type Strains, Phase IV (KMG-IV): sequencing the most valuable type-strain genomes for metagenomic binning, comparative biology and taxonomic classification.</title>
        <authorList>
            <person name="Goeker M."/>
        </authorList>
    </citation>
    <scope>NUCLEOTIDE SEQUENCE [LARGE SCALE GENOMIC DNA]</scope>
    <source>
        <strain evidence="7 8">DSM 4868</strain>
    </source>
</reference>
<evidence type="ECO:0000259" key="6">
    <source>
        <dbReference type="Pfam" id="PF13458"/>
    </source>
</evidence>
<dbReference type="PANTHER" id="PTHR47235:SF1">
    <property type="entry name" value="BLR6548 PROTEIN"/>
    <property type="match status" value="1"/>
</dbReference>
<keyword evidence="4" id="KW-0029">Amino-acid transport</keyword>
<comment type="similarity">
    <text evidence="1">Belongs to the leucine-binding protein family.</text>
</comment>
<evidence type="ECO:0000313" key="8">
    <source>
        <dbReference type="Proteomes" id="UP000295142"/>
    </source>
</evidence>
<dbReference type="InterPro" id="IPR028081">
    <property type="entry name" value="Leu-bd"/>
</dbReference>
<evidence type="ECO:0000256" key="2">
    <source>
        <dbReference type="ARBA" id="ARBA00022448"/>
    </source>
</evidence>
<dbReference type="PRINTS" id="PR00337">
    <property type="entry name" value="LEUILEVALBP"/>
</dbReference>
<comment type="caution">
    <text evidence="7">The sequence shown here is derived from an EMBL/GenBank/DDBJ whole genome shotgun (WGS) entry which is preliminary data.</text>
</comment>
<dbReference type="RefSeq" id="WP_132546458.1">
    <property type="nucleotide sequence ID" value="NZ_SLWW01000017.1"/>
</dbReference>
<keyword evidence="3 5" id="KW-0732">Signal</keyword>
<evidence type="ECO:0000256" key="3">
    <source>
        <dbReference type="ARBA" id="ARBA00022729"/>
    </source>
</evidence>
<feature type="signal peptide" evidence="5">
    <location>
        <begin position="1"/>
        <end position="22"/>
    </location>
</feature>
<evidence type="ECO:0000256" key="5">
    <source>
        <dbReference type="SAM" id="SignalP"/>
    </source>
</evidence>
<keyword evidence="8" id="KW-1185">Reference proteome</keyword>
<dbReference type="PANTHER" id="PTHR47235">
    <property type="entry name" value="BLR6548 PROTEIN"/>
    <property type="match status" value="1"/>
</dbReference>
<dbReference type="Gene3D" id="3.40.50.2300">
    <property type="match status" value="2"/>
</dbReference>
<dbReference type="InterPro" id="IPR028082">
    <property type="entry name" value="Peripla_BP_I"/>
</dbReference>